<accession>A0A1M4WMX4</accession>
<gene>
    <name evidence="6" type="ORF">SAMN02746064_01293</name>
</gene>
<dbReference type="RefSeq" id="WP_073270300.1">
    <property type="nucleotide sequence ID" value="NZ_FQTU01000007.1"/>
</dbReference>
<keyword evidence="7" id="KW-1185">Reference proteome</keyword>
<dbReference type="OrthoDB" id="9797132at2"/>
<dbReference type="InterPro" id="IPR019903">
    <property type="entry name" value="RIC_family"/>
</dbReference>
<dbReference type="AlphaFoldDB" id="A0A1M4WMX4"/>
<evidence type="ECO:0000313" key="6">
    <source>
        <dbReference type="EMBL" id="SHE82568.1"/>
    </source>
</evidence>
<dbReference type="PANTHER" id="PTHR36438">
    <property type="entry name" value="IRON-SULFUR CLUSTER REPAIR PROTEIN YTFE"/>
    <property type="match status" value="1"/>
</dbReference>
<organism evidence="6 7">
    <name type="scientific">Alkalibacter saccharofermentans DSM 14828</name>
    <dbReference type="NCBI Taxonomy" id="1120975"/>
    <lineage>
        <taxon>Bacteria</taxon>
        <taxon>Bacillati</taxon>
        <taxon>Bacillota</taxon>
        <taxon>Clostridia</taxon>
        <taxon>Eubacteriales</taxon>
        <taxon>Eubacteriaceae</taxon>
        <taxon>Alkalibacter</taxon>
    </lineage>
</organism>
<evidence type="ECO:0000259" key="5">
    <source>
        <dbReference type="Pfam" id="PF01814"/>
    </source>
</evidence>
<evidence type="ECO:0000256" key="1">
    <source>
        <dbReference type="ARBA" id="ARBA00004496"/>
    </source>
</evidence>
<dbReference type="EMBL" id="FQTU01000007">
    <property type="protein sequence ID" value="SHE82568.1"/>
    <property type="molecule type" value="Genomic_DNA"/>
</dbReference>
<comment type="subcellular location">
    <subcellularLocation>
        <location evidence="1">Cytoplasm</location>
    </subcellularLocation>
</comment>
<keyword evidence="3" id="KW-0479">Metal-binding</keyword>
<dbReference type="InterPro" id="IPR012312">
    <property type="entry name" value="Hemerythrin-like"/>
</dbReference>
<dbReference type="STRING" id="1120975.SAMN02746064_01293"/>
<sequence length="222" mass="25470">MKTNYNITSKDTLGDTVARLPRAGEVFKSYKIDFCCGGQRSIEEAAKEKDVDAGKLLGVLNSLQDTIDARQGKNFTQMNNEELIDHIIDTHHSYLNINLPEISIISAAVLRAHGASRKELFEVHKLFHALKAELEQHLIKEETVLFPNMLDENNDLDIQKEIEDEHEGAGEILRRLRELTQDYTVPADGCPTYERLYHKLEELEGDVFQHVHLENNILFKRF</sequence>
<dbReference type="Proteomes" id="UP000184251">
    <property type="component" value="Unassembled WGS sequence"/>
</dbReference>
<evidence type="ECO:0000256" key="4">
    <source>
        <dbReference type="ARBA" id="ARBA00023004"/>
    </source>
</evidence>
<keyword evidence="4" id="KW-0408">Iron</keyword>
<dbReference type="NCBIfam" id="TIGR03652">
    <property type="entry name" value="FeS_repair_RIC"/>
    <property type="match status" value="1"/>
</dbReference>
<dbReference type="Pfam" id="PF04405">
    <property type="entry name" value="ScdA_N"/>
    <property type="match status" value="1"/>
</dbReference>
<dbReference type="Gene3D" id="1.10.3910.10">
    <property type="entry name" value="SP0561-like"/>
    <property type="match status" value="1"/>
</dbReference>
<dbReference type="Pfam" id="PF01814">
    <property type="entry name" value="Hemerythrin"/>
    <property type="match status" value="1"/>
</dbReference>
<proteinExistence type="predicted"/>
<dbReference type="InterPro" id="IPR038062">
    <property type="entry name" value="ScdA-like_N_sf"/>
</dbReference>
<dbReference type="GO" id="GO:0046872">
    <property type="term" value="F:metal ion binding"/>
    <property type="evidence" value="ECO:0007669"/>
    <property type="project" value="UniProtKB-KW"/>
</dbReference>
<protein>
    <submittedName>
        <fullName evidence="6">Regulator of cell morphogenesis and NO signaling</fullName>
    </submittedName>
</protein>
<evidence type="ECO:0000256" key="3">
    <source>
        <dbReference type="ARBA" id="ARBA00022723"/>
    </source>
</evidence>
<dbReference type="PANTHER" id="PTHR36438:SF1">
    <property type="entry name" value="IRON-SULFUR CLUSTER REPAIR PROTEIN YTFE"/>
    <property type="match status" value="1"/>
</dbReference>
<dbReference type="GO" id="GO:0005737">
    <property type="term" value="C:cytoplasm"/>
    <property type="evidence" value="ECO:0007669"/>
    <property type="project" value="UniProtKB-SubCell"/>
</dbReference>
<reference evidence="6 7" key="1">
    <citation type="submission" date="2016-11" db="EMBL/GenBank/DDBJ databases">
        <authorList>
            <person name="Jaros S."/>
            <person name="Januszkiewicz K."/>
            <person name="Wedrychowicz H."/>
        </authorList>
    </citation>
    <scope>NUCLEOTIDE SEQUENCE [LARGE SCALE GENOMIC DNA]</scope>
    <source>
        <strain evidence="6 7">DSM 14828</strain>
    </source>
</reference>
<feature type="domain" description="Hemerythrin-like" evidence="5">
    <location>
        <begin position="84"/>
        <end position="221"/>
    </location>
</feature>
<keyword evidence="2" id="KW-0963">Cytoplasm</keyword>
<dbReference type="Gene3D" id="1.20.120.520">
    <property type="entry name" value="nmb1532 protein domain like"/>
    <property type="match status" value="1"/>
</dbReference>
<name>A0A1M4WMX4_9FIRM</name>
<evidence type="ECO:0000256" key="2">
    <source>
        <dbReference type="ARBA" id="ARBA00022490"/>
    </source>
</evidence>
<evidence type="ECO:0000313" key="7">
    <source>
        <dbReference type="Proteomes" id="UP000184251"/>
    </source>
</evidence>